<keyword evidence="2" id="KW-1185">Reference proteome</keyword>
<comment type="caution">
    <text evidence="1">The sequence shown here is derived from an EMBL/GenBank/DDBJ whole genome shotgun (WGS) entry which is preliminary data.</text>
</comment>
<dbReference type="AlphaFoldDB" id="A0A1V9X8L8"/>
<dbReference type="Proteomes" id="UP000192247">
    <property type="component" value="Unassembled WGS sequence"/>
</dbReference>
<dbReference type="EMBL" id="MNPL01019513">
    <property type="protein sequence ID" value="OQR69879.1"/>
    <property type="molecule type" value="Genomic_DNA"/>
</dbReference>
<name>A0A1V9X8L8_9ACAR</name>
<evidence type="ECO:0000313" key="1">
    <source>
        <dbReference type="EMBL" id="OQR69879.1"/>
    </source>
</evidence>
<sequence>MRAFLRAEVCPTTKVSPCSLCQHTLALSLAIKARAMHSRSTFWWWTPHENKTCLDAEREERASVKEAPSVIEKFFGITSRVSRSRPFVVWRVVAV</sequence>
<organism evidence="1 2">
    <name type="scientific">Tropilaelaps mercedesae</name>
    <dbReference type="NCBI Taxonomy" id="418985"/>
    <lineage>
        <taxon>Eukaryota</taxon>
        <taxon>Metazoa</taxon>
        <taxon>Ecdysozoa</taxon>
        <taxon>Arthropoda</taxon>
        <taxon>Chelicerata</taxon>
        <taxon>Arachnida</taxon>
        <taxon>Acari</taxon>
        <taxon>Parasitiformes</taxon>
        <taxon>Mesostigmata</taxon>
        <taxon>Gamasina</taxon>
        <taxon>Dermanyssoidea</taxon>
        <taxon>Laelapidae</taxon>
        <taxon>Tropilaelaps</taxon>
    </lineage>
</organism>
<accession>A0A1V9X8L8</accession>
<proteinExistence type="predicted"/>
<protein>
    <submittedName>
        <fullName evidence="1">Uncharacterized protein</fullName>
    </submittedName>
</protein>
<gene>
    <name evidence="1" type="ORF">BIW11_04270</name>
</gene>
<reference evidence="1 2" key="1">
    <citation type="journal article" date="2017" name="Gigascience">
        <title>Draft genome of the honey bee ectoparasitic mite, Tropilaelaps mercedesae, is shaped by the parasitic life history.</title>
        <authorList>
            <person name="Dong X."/>
            <person name="Armstrong S.D."/>
            <person name="Xia D."/>
            <person name="Makepeace B.L."/>
            <person name="Darby A.C."/>
            <person name="Kadowaki T."/>
        </authorList>
    </citation>
    <scope>NUCLEOTIDE SEQUENCE [LARGE SCALE GENOMIC DNA]</scope>
    <source>
        <strain evidence="1">Wuxi-XJTLU</strain>
    </source>
</reference>
<evidence type="ECO:0000313" key="2">
    <source>
        <dbReference type="Proteomes" id="UP000192247"/>
    </source>
</evidence>
<dbReference type="InParanoid" id="A0A1V9X8L8"/>